<proteinExistence type="predicted"/>
<protein>
    <submittedName>
        <fullName evidence="1">Uncharacterized protein</fullName>
    </submittedName>
</protein>
<dbReference type="AlphaFoldDB" id="A0A0W8FUL3"/>
<reference evidence="1" key="1">
    <citation type="journal article" date="2015" name="Proc. Natl. Acad. Sci. U.S.A.">
        <title>Networks of energetic and metabolic interactions define dynamics in microbial communities.</title>
        <authorList>
            <person name="Embree M."/>
            <person name="Liu J.K."/>
            <person name="Al-Bassam M.M."/>
            <person name="Zengler K."/>
        </authorList>
    </citation>
    <scope>NUCLEOTIDE SEQUENCE</scope>
</reference>
<comment type="caution">
    <text evidence="1">The sequence shown here is derived from an EMBL/GenBank/DDBJ whole genome shotgun (WGS) entry which is preliminary data.</text>
</comment>
<accession>A0A0W8FUL3</accession>
<sequence>MIRSLEEEMLSVAIMGPAHLFTIMVSGLDMSIMNIVIEPMPAISNNELMIMRTSRAKNLARPGLPIRKSNFLVRFTI</sequence>
<evidence type="ECO:0000313" key="1">
    <source>
        <dbReference type="EMBL" id="KUG23939.1"/>
    </source>
</evidence>
<dbReference type="EMBL" id="LNQE01000877">
    <property type="protein sequence ID" value="KUG23939.1"/>
    <property type="molecule type" value="Genomic_DNA"/>
</dbReference>
<gene>
    <name evidence="1" type="ORF">ASZ90_006267</name>
</gene>
<name>A0A0W8FUL3_9ZZZZ</name>
<organism evidence="1">
    <name type="scientific">hydrocarbon metagenome</name>
    <dbReference type="NCBI Taxonomy" id="938273"/>
    <lineage>
        <taxon>unclassified sequences</taxon>
        <taxon>metagenomes</taxon>
        <taxon>ecological metagenomes</taxon>
    </lineage>
</organism>